<evidence type="ECO:0000256" key="3">
    <source>
        <dbReference type="ARBA" id="ARBA00023134"/>
    </source>
</evidence>
<proteinExistence type="inferred from homology"/>
<dbReference type="FunFam" id="3.40.50.300:FF:002274">
    <property type="entry name" value="Si:dkeyp-69e1.8"/>
    <property type="match status" value="1"/>
</dbReference>
<dbReference type="GeneTree" id="ENSGT00940000165343"/>
<name>A0A8C4IR24_DICLA</name>
<protein>
    <submittedName>
        <fullName evidence="6">Si:dkeyp-69e1.8</fullName>
    </submittedName>
</protein>
<dbReference type="Proteomes" id="UP000694389">
    <property type="component" value="Unassembled WGS sequence"/>
</dbReference>
<organism evidence="6 7">
    <name type="scientific">Dicentrarchus labrax</name>
    <name type="common">European seabass</name>
    <name type="synonym">Morone labrax</name>
    <dbReference type="NCBI Taxonomy" id="13489"/>
    <lineage>
        <taxon>Eukaryota</taxon>
        <taxon>Metazoa</taxon>
        <taxon>Chordata</taxon>
        <taxon>Craniata</taxon>
        <taxon>Vertebrata</taxon>
        <taxon>Euteleostomi</taxon>
        <taxon>Actinopterygii</taxon>
        <taxon>Neopterygii</taxon>
        <taxon>Teleostei</taxon>
        <taxon>Neoteleostei</taxon>
        <taxon>Acanthomorphata</taxon>
        <taxon>Eupercaria</taxon>
        <taxon>Moronidae</taxon>
        <taxon>Dicentrarchus</taxon>
    </lineage>
</organism>
<dbReference type="Ensembl" id="ENSDLAT00005064156.2">
    <property type="protein sequence ID" value="ENSDLAP00005060582.1"/>
    <property type="gene ID" value="ENSDLAG00005025420.2"/>
</dbReference>
<feature type="domain" description="AIG1-type G" evidence="5">
    <location>
        <begin position="7"/>
        <end position="210"/>
    </location>
</feature>
<dbReference type="PANTHER" id="PTHR10903">
    <property type="entry name" value="GTPASE, IMAP FAMILY MEMBER-RELATED"/>
    <property type="match status" value="1"/>
</dbReference>
<evidence type="ECO:0000256" key="1">
    <source>
        <dbReference type="ARBA" id="ARBA00008535"/>
    </source>
</evidence>
<evidence type="ECO:0000313" key="6">
    <source>
        <dbReference type="Ensembl" id="ENSDLAP00005060582.1"/>
    </source>
</evidence>
<dbReference type="PROSITE" id="PS51720">
    <property type="entry name" value="G_AIG1"/>
    <property type="match status" value="1"/>
</dbReference>
<comment type="similarity">
    <text evidence="1">Belongs to the TRAFAC class TrmE-Era-EngA-EngB-Septin-like GTPase superfamily. AIG1/Toc34/Toc159-like paraseptin GTPase family. IAN subfamily.</text>
</comment>
<feature type="compositionally biased region" description="Acidic residues" evidence="4">
    <location>
        <begin position="239"/>
        <end position="249"/>
    </location>
</feature>
<dbReference type="InterPro" id="IPR006703">
    <property type="entry name" value="G_AIG1"/>
</dbReference>
<sequence>MSASASQSELRLVVLGRSGAGKRHAVCNILGLQDFEQGADATVTQECSKHRGEAAGRQVVVVSSPAWFGSGCDPKERRRHISSFITLSSPGPHAFLLCVPVNQPADEEAKALDVLQELFGPSAVSTNTIILFTHTEELEEDEQLEEYLVTWRKDLKELVERCGDRYHTLETRSGEPEERKAVEELLEKVEQAVGESGMQHFSCPLYQEAEERVRERQVEIARQRRGKELNDQVSPTDSPPEEDVTEEEKEAVREEAERSVDDLNVDLDSIFPSACVSPSSPAPSFLRGLWERLTGWLRWLPTLVRREALLGALVGLFVGGPFGAKMLFQGPCGSSSDWRGSLLVRRGRCNIFLLSSRPMGWKRQQNQRKINKMTHFFLNSTGMFPLTAGLHGHHTFIIKGSKLCVLRGMVTELVLNIFLLTWFVTDNIKYLTFKDSDYLLQEEL</sequence>
<dbReference type="InterPro" id="IPR045058">
    <property type="entry name" value="GIMA/IAN/Toc"/>
</dbReference>
<accession>A0A8C4IR24</accession>
<dbReference type="Gene3D" id="3.40.50.300">
    <property type="entry name" value="P-loop containing nucleotide triphosphate hydrolases"/>
    <property type="match status" value="1"/>
</dbReference>
<dbReference type="GO" id="GO:0005525">
    <property type="term" value="F:GTP binding"/>
    <property type="evidence" value="ECO:0007669"/>
    <property type="project" value="UniProtKB-KW"/>
</dbReference>
<keyword evidence="2" id="KW-0547">Nucleotide-binding</keyword>
<dbReference type="AlphaFoldDB" id="A0A8C4IR24"/>
<feature type="region of interest" description="Disordered" evidence="4">
    <location>
        <begin position="224"/>
        <end position="258"/>
    </location>
</feature>
<evidence type="ECO:0000256" key="2">
    <source>
        <dbReference type="ARBA" id="ARBA00022741"/>
    </source>
</evidence>
<dbReference type="PANTHER" id="PTHR10903:SF167">
    <property type="entry name" value="GTPASE IMAP FAMILY MEMBER 6-RELATED"/>
    <property type="match status" value="1"/>
</dbReference>
<dbReference type="InterPro" id="IPR027417">
    <property type="entry name" value="P-loop_NTPase"/>
</dbReference>
<evidence type="ECO:0000256" key="4">
    <source>
        <dbReference type="SAM" id="MobiDB-lite"/>
    </source>
</evidence>
<evidence type="ECO:0000313" key="7">
    <source>
        <dbReference type="Proteomes" id="UP000694389"/>
    </source>
</evidence>
<dbReference type="Pfam" id="PF04548">
    <property type="entry name" value="AIG1"/>
    <property type="match status" value="1"/>
</dbReference>
<reference evidence="6" key="2">
    <citation type="submission" date="2025-09" db="UniProtKB">
        <authorList>
            <consortium name="Ensembl"/>
        </authorList>
    </citation>
    <scope>IDENTIFICATION</scope>
</reference>
<reference evidence="6" key="1">
    <citation type="submission" date="2025-08" db="UniProtKB">
        <authorList>
            <consortium name="Ensembl"/>
        </authorList>
    </citation>
    <scope>IDENTIFICATION</scope>
</reference>
<evidence type="ECO:0000259" key="5">
    <source>
        <dbReference type="PROSITE" id="PS51720"/>
    </source>
</evidence>
<keyword evidence="3" id="KW-0342">GTP-binding</keyword>
<keyword evidence="7" id="KW-1185">Reference proteome</keyword>
<dbReference type="SUPFAM" id="SSF52540">
    <property type="entry name" value="P-loop containing nucleoside triphosphate hydrolases"/>
    <property type="match status" value="1"/>
</dbReference>